<evidence type="ECO:0000313" key="5">
    <source>
        <dbReference type="Proteomes" id="UP001259982"/>
    </source>
</evidence>
<dbReference type="InterPro" id="IPR011010">
    <property type="entry name" value="DNA_brk_join_enz"/>
</dbReference>
<sequence length="456" mass="52153">MRKAKYYSVTVKLPSGKHAAVFGHLGEPCPTLTEFARISQRHVTLSSSKVYLAHLLRFANWLVESENLDVGALRPLPKQRLRQLVENFLRESFSCRIRDGLGGRKLVVSRASNQSGVSTALAALKLFFRLGYKQAWVRSDNPLGLVTIGNDQKTAISDYECIPSSKGSMPQKSGVVPPPVKRHTLTASYLVVQGKDWVPQILDDDDFPSRIYSAGESYGWNLRDRLVTRLLFESGARVSEICSLTISDWSISEYRTEASCKNKGSGNVRDKWIRFSHQTERLMTKYIKQERASLCNQDGSHHYKFLKTLPSEVARTTPIFITRQKSGLTADTYRSTTWYPLCRHAGIKARVHQIRHWYVTRAINLIYRSKLSETERERRIQHLISYMGWRSGKKTMEAYEHFFNAREHHELQDELHRVLNAVHSRPVEAQIGKPSNTTAGLHSDTEWDYLMKLAGE</sequence>
<dbReference type="EMBL" id="JAVRHY010000005">
    <property type="protein sequence ID" value="MDT0618402.1"/>
    <property type="molecule type" value="Genomic_DNA"/>
</dbReference>
<evidence type="ECO:0000259" key="3">
    <source>
        <dbReference type="PROSITE" id="PS51898"/>
    </source>
</evidence>
<dbReference type="InterPro" id="IPR050090">
    <property type="entry name" value="Tyrosine_recombinase_XerCD"/>
</dbReference>
<dbReference type="SUPFAM" id="SSF56349">
    <property type="entry name" value="DNA breaking-rejoining enzymes"/>
    <property type="match status" value="1"/>
</dbReference>
<name>A0ABU3B7G2_9GAMM</name>
<dbReference type="PROSITE" id="PS51898">
    <property type="entry name" value="TYR_RECOMBINASE"/>
    <property type="match status" value="1"/>
</dbReference>
<dbReference type="PANTHER" id="PTHR30349">
    <property type="entry name" value="PHAGE INTEGRASE-RELATED"/>
    <property type="match status" value="1"/>
</dbReference>
<keyword evidence="2" id="KW-0233">DNA recombination</keyword>
<dbReference type="Pfam" id="PF00589">
    <property type="entry name" value="Phage_integrase"/>
    <property type="match status" value="1"/>
</dbReference>
<dbReference type="Proteomes" id="UP001259982">
    <property type="component" value="Unassembled WGS sequence"/>
</dbReference>
<feature type="domain" description="Tyr recombinase" evidence="3">
    <location>
        <begin position="197"/>
        <end position="412"/>
    </location>
</feature>
<protein>
    <submittedName>
        <fullName evidence="4">Tyrosine-type recombinase/integrase</fullName>
    </submittedName>
</protein>
<keyword evidence="5" id="KW-1185">Reference proteome</keyword>
<accession>A0ABU3B7G2</accession>
<gene>
    <name evidence="4" type="ORF">RM531_07930</name>
</gene>
<keyword evidence="1" id="KW-0229">DNA integration</keyword>
<dbReference type="Gene3D" id="1.10.443.10">
    <property type="entry name" value="Intergrase catalytic core"/>
    <property type="match status" value="1"/>
</dbReference>
<dbReference type="InterPro" id="IPR002104">
    <property type="entry name" value="Integrase_catalytic"/>
</dbReference>
<dbReference type="InterPro" id="IPR013762">
    <property type="entry name" value="Integrase-like_cat_sf"/>
</dbReference>
<evidence type="ECO:0000256" key="2">
    <source>
        <dbReference type="ARBA" id="ARBA00023172"/>
    </source>
</evidence>
<reference evidence="4 5" key="1">
    <citation type="submission" date="2023-09" db="EMBL/GenBank/DDBJ databases">
        <authorList>
            <person name="Rey-Velasco X."/>
        </authorList>
    </citation>
    <scope>NUCLEOTIDE SEQUENCE [LARGE SCALE GENOMIC DNA]</scope>
    <source>
        <strain evidence="4 5">P385</strain>
    </source>
</reference>
<evidence type="ECO:0000256" key="1">
    <source>
        <dbReference type="ARBA" id="ARBA00022908"/>
    </source>
</evidence>
<evidence type="ECO:0000313" key="4">
    <source>
        <dbReference type="EMBL" id="MDT0618402.1"/>
    </source>
</evidence>
<proteinExistence type="predicted"/>
<organism evidence="4 5">
    <name type="scientific">Spectribacter acetivorans</name>
    <dbReference type="NCBI Taxonomy" id="3075603"/>
    <lineage>
        <taxon>Bacteria</taxon>
        <taxon>Pseudomonadati</taxon>
        <taxon>Pseudomonadota</taxon>
        <taxon>Gammaproteobacteria</taxon>
        <taxon>Salinisphaerales</taxon>
        <taxon>Salinisphaeraceae</taxon>
        <taxon>Spectribacter</taxon>
    </lineage>
</organism>
<dbReference type="RefSeq" id="WP_311653660.1">
    <property type="nucleotide sequence ID" value="NZ_JAVRHY010000005.1"/>
</dbReference>
<dbReference type="CDD" id="cd00397">
    <property type="entry name" value="DNA_BRE_C"/>
    <property type="match status" value="1"/>
</dbReference>
<comment type="caution">
    <text evidence="4">The sequence shown here is derived from an EMBL/GenBank/DDBJ whole genome shotgun (WGS) entry which is preliminary data.</text>
</comment>